<organism evidence="4 5">
    <name type="scientific">Burkholderia ubonensis</name>
    <dbReference type="NCBI Taxonomy" id="101571"/>
    <lineage>
        <taxon>Bacteria</taxon>
        <taxon>Pseudomonadati</taxon>
        <taxon>Pseudomonadota</taxon>
        <taxon>Betaproteobacteria</taxon>
        <taxon>Burkholderiales</taxon>
        <taxon>Burkholderiaceae</taxon>
        <taxon>Burkholderia</taxon>
        <taxon>Burkholderia cepacia complex</taxon>
    </lineage>
</organism>
<dbReference type="EMBL" id="LPLU01000118">
    <property type="protein sequence ID" value="KWK68232.1"/>
    <property type="molecule type" value="Genomic_DNA"/>
</dbReference>
<dbReference type="Pfam" id="PF00440">
    <property type="entry name" value="TetR_N"/>
    <property type="match status" value="1"/>
</dbReference>
<feature type="domain" description="HTH tetR-type" evidence="3">
    <location>
        <begin position="13"/>
        <end position="73"/>
    </location>
</feature>
<evidence type="ECO:0000313" key="5">
    <source>
        <dbReference type="Proteomes" id="UP000065504"/>
    </source>
</evidence>
<proteinExistence type="predicted"/>
<evidence type="ECO:0000313" key="4">
    <source>
        <dbReference type="EMBL" id="KWK68232.1"/>
    </source>
</evidence>
<dbReference type="InterPro" id="IPR009057">
    <property type="entry name" value="Homeodomain-like_sf"/>
</dbReference>
<evidence type="ECO:0000259" key="3">
    <source>
        <dbReference type="PROSITE" id="PS50977"/>
    </source>
</evidence>
<dbReference type="PANTHER" id="PTHR43479">
    <property type="entry name" value="ACREF/ENVCD OPERON REPRESSOR-RELATED"/>
    <property type="match status" value="1"/>
</dbReference>
<dbReference type="AlphaFoldDB" id="A0A118RJ23"/>
<dbReference type="GO" id="GO:0003677">
    <property type="term" value="F:DNA binding"/>
    <property type="evidence" value="ECO:0007669"/>
    <property type="project" value="UniProtKB-UniRule"/>
</dbReference>
<gene>
    <name evidence="4" type="ORF">WM16_01620</name>
</gene>
<name>A0A118RJ23_9BURK</name>
<dbReference type="Gene3D" id="1.10.357.10">
    <property type="entry name" value="Tetracycline Repressor, domain 2"/>
    <property type="match status" value="1"/>
</dbReference>
<dbReference type="InterPro" id="IPR001647">
    <property type="entry name" value="HTH_TetR"/>
</dbReference>
<dbReference type="InterPro" id="IPR050624">
    <property type="entry name" value="HTH-type_Tx_Regulator"/>
</dbReference>
<reference evidence="4 5" key="1">
    <citation type="submission" date="2015-11" db="EMBL/GenBank/DDBJ databases">
        <title>Expanding the genomic diversity of Burkholderia species for the development of highly accurate diagnostics.</title>
        <authorList>
            <person name="Sahl J."/>
            <person name="Keim P."/>
            <person name="Wagner D."/>
        </authorList>
    </citation>
    <scope>NUCLEOTIDE SEQUENCE [LARGE SCALE GENOMIC DNA]</scope>
    <source>
        <strain evidence="4 5">MSMB782WGS</strain>
    </source>
</reference>
<dbReference type="PANTHER" id="PTHR43479:SF11">
    <property type="entry name" value="ACREF_ENVCD OPERON REPRESSOR-RELATED"/>
    <property type="match status" value="1"/>
</dbReference>
<dbReference type="PROSITE" id="PS50977">
    <property type="entry name" value="HTH_TETR_2"/>
    <property type="match status" value="1"/>
</dbReference>
<sequence>MKPARPTRMQRRLDTRERLIAAARECFIAKGFADTTVEHIVERAGYTRGAFYANFGHKRELLIEILRRDRPRLLTKMRPTAHKHRGSRAVDSADIAAGWECFPLWVEVHLYALRDAGLRQIVDRLHAEPAPPTAASGAADTPERMPSSAEWAAVLGVALLRAGA</sequence>
<dbReference type="Proteomes" id="UP000065504">
    <property type="component" value="Unassembled WGS sequence"/>
</dbReference>
<feature type="DNA-binding region" description="H-T-H motif" evidence="2">
    <location>
        <begin position="36"/>
        <end position="55"/>
    </location>
</feature>
<comment type="caution">
    <text evidence="4">The sequence shown here is derived from an EMBL/GenBank/DDBJ whole genome shotgun (WGS) entry which is preliminary data.</text>
</comment>
<keyword evidence="1 2" id="KW-0238">DNA-binding</keyword>
<dbReference type="SUPFAM" id="SSF46689">
    <property type="entry name" value="Homeodomain-like"/>
    <property type="match status" value="1"/>
</dbReference>
<evidence type="ECO:0000256" key="1">
    <source>
        <dbReference type="ARBA" id="ARBA00023125"/>
    </source>
</evidence>
<accession>A0A118RJ23</accession>
<protein>
    <submittedName>
        <fullName evidence="4">TetR family transcriptional regulator</fullName>
    </submittedName>
</protein>
<dbReference type="PRINTS" id="PR00455">
    <property type="entry name" value="HTHTETR"/>
</dbReference>
<evidence type="ECO:0000256" key="2">
    <source>
        <dbReference type="PROSITE-ProRule" id="PRU00335"/>
    </source>
</evidence>
<dbReference type="RefSeq" id="WP_060058124.1">
    <property type="nucleotide sequence ID" value="NZ_LPLU01000118.1"/>
</dbReference>